<evidence type="ECO:0000256" key="2">
    <source>
        <dbReference type="SAM" id="SignalP"/>
    </source>
</evidence>
<dbReference type="PANTHER" id="PTHR31377:SF0">
    <property type="entry name" value="AGMATINE DEIMINASE-RELATED"/>
    <property type="match status" value="1"/>
</dbReference>
<proteinExistence type="predicted"/>
<dbReference type="InterPro" id="IPR006311">
    <property type="entry name" value="TAT_signal"/>
</dbReference>
<sequence length="384" mass="41533">MNRFLISRRTMLAGAGVGLLSLSLTGCAFGESAGQGAPAGSEAEEERVGRRLGAEWYNHELTVMSWPTARIWGEDTPYVREDIARVARAIAQFEPVVMLVSPGEEADAEYALGKNVEILSIAVDDLWARDTVPVFVETAEGLEGVDFNFNGWGDKQQHDNDAGVGAAVLRELEIPRRKANLVGEGGSLETDGLGTLFVTESSMVNDNRNPGLSRDEVEARLIDLLGMKKVVWFDGVYGEDITDAHIDSLVRFTAPGVVLLDVPGPGAPDDVWAQSSENARQVLSEATDARGEAFEVIELPQPDFSLIRGTGDDFLASYVNFYIANDAVFLPQFGDRKADRRAQDILAEQYPDREIVPLAIDTIASGGGGIHCATHDLPGEPDES</sequence>
<evidence type="ECO:0000313" key="4">
    <source>
        <dbReference type="Proteomes" id="UP001366085"/>
    </source>
</evidence>
<feature type="signal peptide" evidence="2">
    <location>
        <begin position="1"/>
        <end position="30"/>
    </location>
</feature>
<dbReference type="InterPro" id="IPR007466">
    <property type="entry name" value="Peptidyl-Arg-deiminase_porph"/>
</dbReference>
<dbReference type="SUPFAM" id="SSF55909">
    <property type="entry name" value="Pentein"/>
    <property type="match status" value="1"/>
</dbReference>
<reference evidence="3 4" key="1">
    <citation type="submission" date="2024-02" db="EMBL/GenBank/DDBJ databases">
        <authorList>
            <person name="Saticioglu I.B."/>
        </authorList>
    </citation>
    <scope>NUCLEOTIDE SEQUENCE [LARGE SCALE GENOMIC DNA]</scope>
    <source>
        <strain evidence="3 4">Mu-43</strain>
    </source>
</reference>
<feature type="chain" id="PRO_5045452438" evidence="2">
    <location>
        <begin position="31"/>
        <end position="384"/>
    </location>
</feature>
<dbReference type="Gene3D" id="3.75.10.10">
    <property type="entry name" value="L-arginine/glycine Amidinotransferase, Chain A"/>
    <property type="match status" value="1"/>
</dbReference>
<name>A0ABU8LK65_9MICO</name>
<protein>
    <submittedName>
        <fullName evidence="3">Agmatine deiminase family protein</fullName>
    </submittedName>
</protein>
<keyword evidence="4" id="KW-1185">Reference proteome</keyword>
<gene>
    <name evidence="3" type="ORF">WDU93_08440</name>
</gene>
<comment type="caution">
    <text evidence="3">The sequence shown here is derived from an EMBL/GenBank/DDBJ whole genome shotgun (WGS) entry which is preliminary data.</text>
</comment>
<keyword evidence="1" id="KW-0378">Hydrolase</keyword>
<evidence type="ECO:0000256" key="1">
    <source>
        <dbReference type="ARBA" id="ARBA00022801"/>
    </source>
</evidence>
<keyword evidence="2" id="KW-0732">Signal</keyword>
<organism evidence="3 4">
    <name type="scientific">Microbacterium istanbulense</name>
    <dbReference type="NCBI Taxonomy" id="3122049"/>
    <lineage>
        <taxon>Bacteria</taxon>
        <taxon>Bacillati</taxon>
        <taxon>Actinomycetota</taxon>
        <taxon>Actinomycetes</taxon>
        <taxon>Micrococcales</taxon>
        <taxon>Microbacteriaceae</taxon>
        <taxon>Microbacterium</taxon>
    </lineage>
</organism>
<dbReference type="RefSeq" id="WP_337319507.1">
    <property type="nucleotide sequence ID" value="NZ_JBBDGN010000007.1"/>
</dbReference>
<evidence type="ECO:0000313" key="3">
    <source>
        <dbReference type="EMBL" id="MEJ1091724.1"/>
    </source>
</evidence>
<dbReference type="Pfam" id="PF04371">
    <property type="entry name" value="PAD_porph"/>
    <property type="match status" value="1"/>
</dbReference>
<dbReference type="PANTHER" id="PTHR31377">
    <property type="entry name" value="AGMATINE DEIMINASE-RELATED"/>
    <property type="match status" value="1"/>
</dbReference>
<dbReference type="EMBL" id="JBBDGN010000007">
    <property type="protein sequence ID" value="MEJ1091724.1"/>
    <property type="molecule type" value="Genomic_DNA"/>
</dbReference>
<dbReference type="PROSITE" id="PS51257">
    <property type="entry name" value="PROKAR_LIPOPROTEIN"/>
    <property type="match status" value="1"/>
</dbReference>
<dbReference type="PROSITE" id="PS51318">
    <property type="entry name" value="TAT"/>
    <property type="match status" value="1"/>
</dbReference>
<accession>A0ABU8LK65</accession>
<dbReference type="Proteomes" id="UP001366085">
    <property type="component" value="Unassembled WGS sequence"/>
</dbReference>